<protein>
    <submittedName>
        <fullName evidence="2">Uncharacterized protein</fullName>
    </submittedName>
</protein>
<dbReference type="PANTHER" id="PTHR38636:SF1">
    <property type="entry name" value="CHLORIDE CHANNEL PROTEIN CLC-D"/>
    <property type="match status" value="1"/>
</dbReference>
<dbReference type="Proteomes" id="UP000799778">
    <property type="component" value="Unassembled WGS sequence"/>
</dbReference>
<organism evidence="2 3">
    <name type="scientific">Aaosphaeria arxii CBS 175.79</name>
    <dbReference type="NCBI Taxonomy" id="1450172"/>
    <lineage>
        <taxon>Eukaryota</taxon>
        <taxon>Fungi</taxon>
        <taxon>Dikarya</taxon>
        <taxon>Ascomycota</taxon>
        <taxon>Pezizomycotina</taxon>
        <taxon>Dothideomycetes</taxon>
        <taxon>Pleosporomycetidae</taxon>
        <taxon>Pleosporales</taxon>
        <taxon>Pleosporales incertae sedis</taxon>
        <taxon>Aaosphaeria</taxon>
    </lineage>
</organism>
<dbReference type="PANTHER" id="PTHR38636">
    <property type="entry name" value="PROTEIN CBG20488"/>
    <property type="match status" value="1"/>
</dbReference>
<dbReference type="OrthoDB" id="544298at2759"/>
<dbReference type="Pfam" id="PF08560">
    <property type="entry name" value="DUF1757"/>
    <property type="match status" value="1"/>
</dbReference>
<keyword evidence="1" id="KW-0472">Membrane</keyword>
<keyword evidence="1" id="KW-0812">Transmembrane</keyword>
<proteinExistence type="predicted"/>
<evidence type="ECO:0000256" key="1">
    <source>
        <dbReference type="SAM" id="Phobius"/>
    </source>
</evidence>
<feature type="transmembrane region" description="Helical" evidence="1">
    <location>
        <begin position="114"/>
        <end position="131"/>
    </location>
</feature>
<evidence type="ECO:0000313" key="3">
    <source>
        <dbReference type="Proteomes" id="UP000799778"/>
    </source>
</evidence>
<gene>
    <name evidence="2" type="ORF">BU24DRAFT_420356</name>
</gene>
<keyword evidence="1" id="KW-1133">Transmembrane helix</keyword>
<dbReference type="EMBL" id="ML978068">
    <property type="protein sequence ID" value="KAF2017317.1"/>
    <property type="molecule type" value="Genomic_DNA"/>
</dbReference>
<name>A0A6A5XWU9_9PLEO</name>
<evidence type="ECO:0000313" key="2">
    <source>
        <dbReference type="EMBL" id="KAF2017317.1"/>
    </source>
</evidence>
<accession>A0A6A5XWU9</accession>
<feature type="transmembrane region" description="Helical" evidence="1">
    <location>
        <begin position="138"/>
        <end position="160"/>
    </location>
</feature>
<dbReference type="GeneID" id="54284841"/>
<feature type="transmembrane region" description="Helical" evidence="1">
    <location>
        <begin position="68"/>
        <end position="86"/>
    </location>
</feature>
<feature type="transmembrane region" description="Helical" evidence="1">
    <location>
        <begin position="20"/>
        <end position="47"/>
    </location>
</feature>
<dbReference type="AlphaFoldDB" id="A0A6A5XWU9"/>
<dbReference type="InterPro" id="IPR013869">
    <property type="entry name" value="DUF1757"/>
</dbReference>
<sequence length="170" mass="18214">MTSLFPHAAYAEDQVSSHAILYLHVTRAAAMMGSFISLITAPTSLLASRYRHKTPFTFTTLVPRLFTHSARGIVLGSVAGVLMTYGRMRGKEEIEWQDRTWRLLENKGEVATDWWVFDGAAAGAVVGALGVRRGRIPVGLSTGVLGGAGIGSSAGVAYMISSYARGRKPA</sequence>
<keyword evidence="3" id="KW-1185">Reference proteome</keyword>
<dbReference type="RefSeq" id="XP_033385656.1">
    <property type="nucleotide sequence ID" value="XM_033527444.1"/>
</dbReference>
<reference evidence="2" key="1">
    <citation type="journal article" date="2020" name="Stud. Mycol.">
        <title>101 Dothideomycetes genomes: a test case for predicting lifestyles and emergence of pathogens.</title>
        <authorList>
            <person name="Haridas S."/>
            <person name="Albert R."/>
            <person name="Binder M."/>
            <person name="Bloem J."/>
            <person name="Labutti K."/>
            <person name="Salamov A."/>
            <person name="Andreopoulos B."/>
            <person name="Baker S."/>
            <person name="Barry K."/>
            <person name="Bills G."/>
            <person name="Bluhm B."/>
            <person name="Cannon C."/>
            <person name="Castanera R."/>
            <person name="Culley D."/>
            <person name="Daum C."/>
            <person name="Ezra D."/>
            <person name="Gonzalez J."/>
            <person name="Henrissat B."/>
            <person name="Kuo A."/>
            <person name="Liang C."/>
            <person name="Lipzen A."/>
            <person name="Lutzoni F."/>
            <person name="Magnuson J."/>
            <person name="Mondo S."/>
            <person name="Nolan M."/>
            <person name="Ohm R."/>
            <person name="Pangilinan J."/>
            <person name="Park H.-J."/>
            <person name="Ramirez L."/>
            <person name="Alfaro M."/>
            <person name="Sun H."/>
            <person name="Tritt A."/>
            <person name="Yoshinaga Y."/>
            <person name="Zwiers L.-H."/>
            <person name="Turgeon B."/>
            <person name="Goodwin S."/>
            <person name="Spatafora J."/>
            <person name="Crous P."/>
            <person name="Grigoriev I."/>
        </authorList>
    </citation>
    <scope>NUCLEOTIDE SEQUENCE</scope>
    <source>
        <strain evidence="2">CBS 175.79</strain>
    </source>
</reference>